<feature type="region of interest" description="Disordered" evidence="1">
    <location>
        <begin position="48"/>
        <end position="75"/>
    </location>
</feature>
<protein>
    <submittedName>
        <fullName evidence="2">Uncharacterized protein</fullName>
    </submittedName>
</protein>
<feature type="compositionally biased region" description="Polar residues" evidence="1">
    <location>
        <begin position="10"/>
        <end position="19"/>
    </location>
</feature>
<dbReference type="Proteomes" id="UP000008022">
    <property type="component" value="Unassembled WGS sequence"/>
</dbReference>
<sequence>MSTLLGVDTRPTSPLNNPWSHRPLLSSVQAAVHIASLLAQAVVDVPSSSAQATDDDSSSSTQGATGNERPISPAPTMHELATAAAAPLLEKPVPTTHVVVMATLFHNDAFSYIAGPSHAPPPPPPPSSHTFVLAVIPLGSLQTNYTVHEAPAPTPLLLLPVPPPSSDVSPVMVQPQPSPKAVDRNADAGVLEWARARTRTHSDCGDRGYSIAVGTHTCYRTGIGACICISTSNCTVNATKCCDFAGAFYTRCLWRSCTATGSSKT</sequence>
<name>A0A0E0Q0J4_ORYRU</name>
<evidence type="ECO:0000313" key="2">
    <source>
        <dbReference type="EnsemblPlants" id="ORUFI06G23660.1"/>
    </source>
</evidence>
<reference evidence="2" key="2">
    <citation type="submission" date="2015-06" db="UniProtKB">
        <authorList>
            <consortium name="EnsemblPlants"/>
        </authorList>
    </citation>
    <scope>IDENTIFICATION</scope>
</reference>
<dbReference type="EnsemblPlants" id="ORUFI06G23660.1">
    <property type="protein sequence ID" value="ORUFI06G23660.1"/>
    <property type="gene ID" value="ORUFI06G23660"/>
</dbReference>
<reference evidence="3" key="1">
    <citation type="submission" date="2013-06" db="EMBL/GenBank/DDBJ databases">
        <authorList>
            <person name="Zhao Q."/>
        </authorList>
    </citation>
    <scope>NUCLEOTIDE SEQUENCE</scope>
    <source>
        <strain evidence="3">cv. W1943</strain>
    </source>
</reference>
<keyword evidence="3" id="KW-1185">Reference proteome</keyword>
<accession>A0A0E0Q0J4</accession>
<organism evidence="2 3">
    <name type="scientific">Oryza rufipogon</name>
    <name type="common">Brownbeard rice</name>
    <name type="synonym">Asian wild rice</name>
    <dbReference type="NCBI Taxonomy" id="4529"/>
    <lineage>
        <taxon>Eukaryota</taxon>
        <taxon>Viridiplantae</taxon>
        <taxon>Streptophyta</taxon>
        <taxon>Embryophyta</taxon>
        <taxon>Tracheophyta</taxon>
        <taxon>Spermatophyta</taxon>
        <taxon>Magnoliopsida</taxon>
        <taxon>Liliopsida</taxon>
        <taxon>Poales</taxon>
        <taxon>Poaceae</taxon>
        <taxon>BOP clade</taxon>
        <taxon>Oryzoideae</taxon>
        <taxon>Oryzeae</taxon>
        <taxon>Oryzinae</taxon>
        <taxon>Oryza</taxon>
    </lineage>
</organism>
<dbReference type="Gramene" id="ORUFI06G23660.1">
    <property type="protein sequence ID" value="ORUFI06G23660.1"/>
    <property type="gene ID" value="ORUFI06G23660"/>
</dbReference>
<feature type="region of interest" description="Disordered" evidence="1">
    <location>
        <begin position="1"/>
        <end position="20"/>
    </location>
</feature>
<feature type="compositionally biased region" description="Low complexity" evidence="1">
    <location>
        <begin position="48"/>
        <end position="66"/>
    </location>
</feature>
<evidence type="ECO:0000256" key="1">
    <source>
        <dbReference type="SAM" id="MobiDB-lite"/>
    </source>
</evidence>
<dbReference type="AlphaFoldDB" id="A0A0E0Q0J4"/>
<dbReference type="HOGENOM" id="CLU_1051240_0_0_1"/>
<proteinExistence type="predicted"/>
<evidence type="ECO:0000313" key="3">
    <source>
        <dbReference type="Proteomes" id="UP000008022"/>
    </source>
</evidence>